<name>A0A2G5UI65_9PELO</name>
<accession>A0A2G5UI65</accession>
<dbReference type="Proteomes" id="UP000230233">
    <property type="component" value="Chromosome III"/>
</dbReference>
<dbReference type="EMBL" id="PDUG01000003">
    <property type="protein sequence ID" value="PIC39244.1"/>
    <property type="molecule type" value="Genomic_DNA"/>
</dbReference>
<sequence length="68" mass="7668">MPQSVSSPQSNHGQLENQLSPLAKLHNGLLGEEVCMSNWWQFEYTSRMLIGHHQVAVDSEPQAPRLLN</sequence>
<organism evidence="1 2">
    <name type="scientific">Caenorhabditis nigoni</name>
    <dbReference type="NCBI Taxonomy" id="1611254"/>
    <lineage>
        <taxon>Eukaryota</taxon>
        <taxon>Metazoa</taxon>
        <taxon>Ecdysozoa</taxon>
        <taxon>Nematoda</taxon>
        <taxon>Chromadorea</taxon>
        <taxon>Rhabditida</taxon>
        <taxon>Rhabditina</taxon>
        <taxon>Rhabditomorpha</taxon>
        <taxon>Rhabditoidea</taxon>
        <taxon>Rhabditidae</taxon>
        <taxon>Peloderinae</taxon>
        <taxon>Caenorhabditis</taxon>
    </lineage>
</organism>
<comment type="caution">
    <text evidence="1">The sequence shown here is derived from an EMBL/GenBank/DDBJ whole genome shotgun (WGS) entry which is preliminary data.</text>
</comment>
<reference evidence="2" key="1">
    <citation type="submission" date="2017-10" db="EMBL/GenBank/DDBJ databases">
        <title>Rapid genome shrinkage in a self-fertile nematode reveals novel sperm competition proteins.</title>
        <authorList>
            <person name="Yin D."/>
            <person name="Schwarz E.M."/>
            <person name="Thomas C.G."/>
            <person name="Felde R.L."/>
            <person name="Korf I.F."/>
            <person name="Cutter A.D."/>
            <person name="Schartner C.M."/>
            <person name="Ralston E.J."/>
            <person name="Meyer B.J."/>
            <person name="Haag E.S."/>
        </authorList>
    </citation>
    <scope>NUCLEOTIDE SEQUENCE [LARGE SCALE GENOMIC DNA]</scope>
    <source>
        <strain evidence="2">JU1422</strain>
    </source>
</reference>
<gene>
    <name evidence="1" type="primary">Cnig_chr_III.g10992</name>
    <name evidence="1" type="ORF">B9Z55_010992</name>
</gene>
<evidence type="ECO:0000313" key="1">
    <source>
        <dbReference type="EMBL" id="PIC39244.1"/>
    </source>
</evidence>
<evidence type="ECO:0000313" key="2">
    <source>
        <dbReference type="Proteomes" id="UP000230233"/>
    </source>
</evidence>
<proteinExistence type="predicted"/>
<protein>
    <submittedName>
        <fullName evidence="1">Uncharacterized protein</fullName>
    </submittedName>
</protein>
<keyword evidence="2" id="KW-1185">Reference proteome</keyword>
<dbReference type="AlphaFoldDB" id="A0A2G5UI65"/>